<dbReference type="InterPro" id="IPR041195">
    <property type="entry name" value="Rnh202_N"/>
</dbReference>
<keyword evidence="12" id="KW-1185">Reference proteome</keyword>
<evidence type="ECO:0000259" key="10">
    <source>
        <dbReference type="Pfam" id="PF17745"/>
    </source>
</evidence>
<evidence type="ECO:0000256" key="6">
    <source>
        <dbReference type="ARBA" id="ARBA00024778"/>
    </source>
</evidence>
<dbReference type="OrthoDB" id="29098at2759"/>
<dbReference type="InterPro" id="IPR040456">
    <property type="entry name" value="RNase_H2_suB"/>
</dbReference>
<dbReference type="GO" id="GO:0006401">
    <property type="term" value="P:RNA catabolic process"/>
    <property type="evidence" value="ECO:0007669"/>
    <property type="project" value="TreeGrafter"/>
</dbReference>
<dbReference type="FunFam" id="1.10.20.120:FF:000001">
    <property type="entry name" value="Ribonuclease H2 subunit B"/>
    <property type="match status" value="1"/>
</dbReference>
<comment type="subcellular location">
    <subcellularLocation>
        <location evidence="1">Nucleus</location>
    </subcellularLocation>
</comment>
<dbReference type="Gene3D" id="2.20.25.530">
    <property type="match status" value="1"/>
</dbReference>
<evidence type="ECO:0000256" key="5">
    <source>
        <dbReference type="ARBA" id="ARBA00023242"/>
    </source>
</evidence>
<organism evidence="11 12">
    <name type="scientific">Conger conger</name>
    <name type="common">Conger eel</name>
    <name type="synonym">Muraena conger</name>
    <dbReference type="NCBI Taxonomy" id="82655"/>
    <lineage>
        <taxon>Eukaryota</taxon>
        <taxon>Metazoa</taxon>
        <taxon>Chordata</taxon>
        <taxon>Craniata</taxon>
        <taxon>Vertebrata</taxon>
        <taxon>Euteleostomi</taxon>
        <taxon>Actinopterygii</taxon>
        <taxon>Neopterygii</taxon>
        <taxon>Teleostei</taxon>
        <taxon>Anguilliformes</taxon>
        <taxon>Congridae</taxon>
        <taxon>Conger</taxon>
    </lineage>
</organism>
<dbReference type="AlphaFoldDB" id="A0A9Q1HRA0"/>
<reference evidence="11" key="1">
    <citation type="journal article" date="2023" name="Science">
        <title>Genome structures resolve the early diversification of teleost fishes.</title>
        <authorList>
            <person name="Parey E."/>
            <person name="Louis A."/>
            <person name="Montfort J."/>
            <person name="Bouchez O."/>
            <person name="Roques C."/>
            <person name="Iampietro C."/>
            <person name="Lluch J."/>
            <person name="Castinel A."/>
            <person name="Donnadieu C."/>
            <person name="Desvignes T."/>
            <person name="Floi Bucao C."/>
            <person name="Jouanno E."/>
            <person name="Wen M."/>
            <person name="Mejri S."/>
            <person name="Dirks R."/>
            <person name="Jansen H."/>
            <person name="Henkel C."/>
            <person name="Chen W.J."/>
            <person name="Zahm M."/>
            <person name="Cabau C."/>
            <person name="Klopp C."/>
            <person name="Thompson A.W."/>
            <person name="Robinson-Rechavi M."/>
            <person name="Braasch I."/>
            <person name="Lecointre G."/>
            <person name="Bobe J."/>
            <person name="Postlethwait J.H."/>
            <person name="Berthelot C."/>
            <person name="Roest Crollius H."/>
            <person name="Guiguen Y."/>
        </authorList>
    </citation>
    <scope>NUCLEOTIDE SEQUENCE</scope>
    <source>
        <strain evidence="11">Concon-B</strain>
    </source>
</reference>
<dbReference type="Pfam" id="PF09468">
    <property type="entry name" value="RNase_H2-Ydr279"/>
    <property type="match status" value="1"/>
</dbReference>
<feature type="domain" description="Ribonuclease H2 subunit B wHTH" evidence="9">
    <location>
        <begin position="95"/>
        <end position="226"/>
    </location>
</feature>
<evidence type="ECO:0000256" key="8">
    <source>
        <dbReference type="SAM" id="MobiDB-lite"/>
    </source>
</evidence>
<dbReference type="Proteomes" id="UP001152803">
    <property type="component" value="Unassembled WGS sequence"/>
</dbReference>
<dbReference type="Gene3D" id="1.10.20.120">
    <property type="match status" value="1"/>
</dbReference>
<comment type="caution">
    <text evidence="11">The sequence shown here is derived from an EMBL/GenBank/DDBJ whole genome shotgun (WGS) entry which is preliminary data.</text>
</comment>
<feature type="region of interest" description="Disordered" evidence="8">
    <location>
        <begin position="439"/>
        <end position="481"/>
    </location>
</feature>
<evidence type="ECO:0000256" key="1">
    <source>
        <dbReference type="ARBA" id="ARBA00004123"/>
    </source>
</evidence>
<evidence type="ECO:0000313" key="11">
    <source>
        <dbReference type="EMBL" id="KAJ8256249.1"/>
    </source>
</evidence>
<evidence type="ECO:0000256" key="4">
    <source>
        <dbReference type="ARBA" id="ARBA00019062"/>
    </source>
</evidence>
<name>A0A9Q1HRA0_CONCO</name>
<evidence type="ECO:0000256" key="2">
    <source>
        <dbReference type="ARBA" id="ARBA00009823"/>
    </source>
</evidence>
<evidence type="ECO:0000259" key="9">
    <source>
        <dbReference type="Pfam" id="PF09468"/>
    </source>
</evidence>
<feature type="region of interest" description="Disordered" evidence="8">
    <location>
        <begin position="337"/>
        <end position="408"/>
    </location>
</feature>
<dbReference type="PANTHER" id="PTHR13383">
    <property type="entry name" value="RIBONUCLEASE H2 SUBUNIT B"/>
    <property type="match status" value="1"/>
</dbReference>
<accession>A0A9Q1HRA0</accession>
<gene>
    <name evidence="11" type="ORF">COCON_G00201130</name>
</gene>
<dbReference type="PANTHER" id="PTHR13383:SF11">
    <property type="entry name" value="RIBONUCLEASE H2 SUBUNIT B"/>
    <property type="match status" value="1"/>
</dbReference>
<evidence type="ECO:0000313" key="12">
    <source>
        <dbReference type="Proteomes" id="UP001152803"/>
    </source>
</evidence>
<proteinExistence type="inferred from homology"/>
<comment type="subunit">
    <text evidence="3">The RNase H2 complex is a heterotrimer composed of the catalytic subunit RNASEH2A and the non-catalytic subunits RNASEH2B and RNASEH2C.</text>
</comment>
<keyword evidence="5" id="KW-0539">Nucleus</keyword>
<feature type="compositionally biased region" description="Basic and acidic residues" evidence="8">
    <location>
        <begin position="468"/>
        <end position="481"/>
    </location>
</feature>
<dbReference type="InterPro" id="IPR019024">
    <property type="entry name" value="RNase_H2_suB_wHTH"/>
</dbReference>
<dbReference type="InterPro" id="IPR027869">
    <property type="entry name" value="TASL"/>
</dbReference>
<dbReference type="GO" id="GO:0034121">
    <property type="term" value="P:regulation of toll-like receptor signaling pathway"/>
    <property type="evidence" value="ECO:0007669"/>
    <property type="project" value="InterPro"/>
</dbReference>
<comment type="similarity">
    <text evidence="2">Belongs to the RNase H2 subunit B family.</text>
</comment>
<comment type="function">
    <text evidence="6">Non catalytic subunit of RNase H2, an endonuclease that specifically degrades the RNA of RNA:DNA hybrids. Participates in DNA replication, possibly by mediating the removal of lagging-strand Okazaki fragment RNA primers during DNA replication. Mediates the excision of single ribonucleotides from DNA:RNA duplexes.</text>
</comment>
<dbReference type="CDD" id="cd09270">
    <property type="entry name" value="RNase_H2-B"/>
    <property type="match status" value="1"/>
</dbReference>
<dbReference type="Pfam" id="PF15133">
    <property type="entry name" value="TASL"/>
    <property type="match status" value="1"/>
</dbReference>
<protein>
    <recommendedName>
        <fullName evidence="4">Ribonuclease H2 subunit B</fullName>
    </recommendedName>
    <alternativeName>
        <fullName evidence="7">Ribonuclease HI subunit B</fullName>
    </alternativeName>
</protein>
<dbReference type="GO" id="GO:0032299">
    <property type="term" value="C:ribonuclease H2 complex"/>
    <property type="evidence" value="ECO:0007669"/>
    <property type="project" value="InterPro"/>
</dbReference>
<feature type="compositionally biased region" description="Polar residues" evidence="8">
    <location>
        <begin position="440"/>
        <end position="452"/>
    </location>
</feature>
<sequence length="588" mass="64903">MASKKKRSLNSQNDRWVVIAADSAVDAKKTDGSNPVFVRLKNPATDAASLYLFGTGDSQVYEVKAFDENYHSWFVGQTVQRDGRLLYITPMDPLYLLLPYIIKAGKEGNFQPVEQVVMDEDFPACTRLLRCARTRTSLLLVAEEKEVGSQRFYRYSQEKAVEWLKKKAEQTVKALKKSGVSVGGGVKSTTYFRTKQECNVQEEDYLRYAHGLISEYISEDLSKQLQKILQLPEILSPKDVEPPSKKRKLSDGPVEAGEDYTKFNSASFIRKPPKKMTAAQKSLAKADKSGMKSMSAFFSPKFQGTAPDLRRTPAPIQTTGMLCESVLWRMRFCQDREPQRVAHSEPGPRRETRVSPGTAEPVSFPQYSSRARSGTEATGRDGRGVAPSTSQNRTSPEVDIPGLSKPSGDTFLVPSSCKSICKNYSDLLIGGDQVLPLSESAGQGQACGSPQLPSGPFLQARPSARNPRRGDSSRWRTGSGKDRSFLFQGSQPLSNAQLNAYLEQKLLDLYRQYMLESLAQRGSPSAVLASELILTSVDHLTQQLSREQNLEAAAAKDMVISCLLRVASGLPTSGEISTPQLQISDDQP</sequence>
<dbReference type="Pfam" id="PF17745">
    <property type="entry name" value="Ydr279_N"/>
    <property type="match status" value="1"/>
</dbReference>
<feature type="compositionally biased region" description="Basic and acidic residues" evidence="8">
    <location>
        <begin position="337"/>
        <end position="353"/>
    </location>
</feature>
<dbReference type="FunFam" id="2.20.25.530:FF:000001">
    <property type="entry name" value="Ribonuclease H2 subunit B"/>
    <property type="match status" value="1"/>
</dbReference>
<feature type="domain" description="Rnh202 triple barrel" evidence="10">
    <location>
        <begin position="29"/>
        <end position="92"/>
    </location>
</feature>
<evidence type="ECO:0000256" key="7">
    <source>
        <dbReference type="ARBA" id="ARBA00033464"/>
    </source>
</evidence>
<evidence type="ECO:0000256" key="3">
    <source>
        <dbReference type="ARBA" id="ARBA00011277"/>
    </source>
</evidence>
<feature type="compositionally biased region" description="Polar residues" evidence="8">
    <location>
        <begin position="365"/>
        <end position="376"/>
    </location>
</feature>
<dbReference type="GO" id="GO:0005654">
    <property type="term" value="C:nucleoplasm"/>
    <property type="evidence" value="ECO:0007669"/>
    <property type="project" value="TreeGrafter"/>
</dbReference>
<dbReference type="EMBL" id="JAFJMO010000015">
    <property type="protein sequence ID" value="KAJ8256249.1"/>
    <property type="molecule type" value="Genomic_DNA"/>
</dbReference>